<accession>A0A1S0TZ86</accession>
<dbReference type="KEGG" id="loa:LOAG_05918"/>
<dbReference type="AlphaFoldDB" id="A0A1S0TZ86"/>
<organism evidence="1">
    <name type="scientific">Loa loa</name>
    <name type="common">Eye worm</name>
    <name type="synonym">Filaria loa</name>
    <dbReference type="NCBI Taxonomy" id="7209"/>
    <lineage>
        <taxon>Eukaryota</taxon>
        <taxon>Metazoa</taxon>
        <taxon>Ecdysozoa</taxon>
        <taxon>Nematoda</taxon>
        <taxon>Chromadorea</taxon>
        <taxon>Rhabditida</taxon>
        <taxon>Spirurina</taxon>
        <taxon>Spiruromorpha</taxon>
        <taxon>Filarioidea</taxon>
        <taxon>Onchocercidae</taxon>
        <taxon>Loa</taxon>
    </lineage>
</organism>
<reference evidence="1" key="1">
    <citation type="submission" date="2012-04" db="EMBL/GenBank/DDBJ databases">
        <title>The Genome Sequence of Loa loa.</title>
        <authorList>
            <consortium name="The Broad Institute Genome Sequencing Platform"/>
            <consortium name="Broad Institute Genome Sequencing Center for Infectious Disease"/>
            <person name="Nutman T.B."/>
            <person name="Fink D.L."/>
            <person name="Russ C."/>
            <person name="Young S."/>
            <person name="Zeng Q."/>
            <person name="Gargeya S."/>
            <person name="Alvarado L."/>
            <person name="Berlin A."/>
            <person name="Chapman S.B."/>
            <person name="Chen Z."/>
            <person name="Freedman E."/>
            <person name="Gellesch M."/>
            <person name="Goldberg J."/>
            <person name="Griggs A."/>
            <person name="Gujja S."/>
            <person name="Heilman E.R."/>
            <person name="Heiman D."/>
            <person name="Howarth C."/>
            <person name="Mehta T."/>
            <person name="Neiman D."/>
            <person name="Pearson M."/>
            <person name="Roberts A."/>
            <person name="Saif S."/>
            <person name="Shea T."/>
            <person name="Shenoy N."/>
            <person name="Sisk P."/>
            <person name="Stolte C."/>
            <person name="Sykes S."/>
            <person name="White J."/>
            <person name="Yandava C."/>
            <person name="Haas B."/>
            <person name="Henn M.R."/>
            <person name="Nusbaum C."/>
            <person name="Birren B."/>
        </authorList>
    </citation>
    <scope>NUCLEOTIDE SEQUENCE [LARGE SCALE GENOMIC DNA]</scope>
</reference>
<name>A0A1S0TZ86_LOALO</name>
<proteinExistence type="predicted"/>
<dbReference type="GeneID" id="9943327"/>
<gene>
    <name evidence="1" type="ORF">LOAG_05918</name>
</gene>
<protein>
    <submittedName>
        <fullName evidence="1">Uncharacterized protein</fullName>
    </submittedName>
</protein>
<dbReference type="CTD" id="9943327"/>
<evidence type="ECO:0000313" key="1">
    <source>
        <dbReference type="EMBL" id="EFO22567.1"/>
    </source>
</evidence>
<sequence length="109" mass="12421">MAASPTTLPFPYYRSNTTCSRYCSHSLTNTFADGRRGNLRIYVATPLHLRKPRTHILANPLPTCQPQKCLNSTPKTKHQAVPLGDPTNVRRYEIAYTMRHGPHNHRKPI</sequence>
<dbReference type="RefSeq" id="XP_003141504.1">
    <property type="nucleotide sequence ID" value="XM_003141456.1"/>
</dbReference>
<dbReference type="InParanoid" id="A0A1S0TZ86"/>
<dbReference type="EMBL" id="JH712069">
    <property type="protein sequence ID" value="EFO22567.1"/>
    <property type="molecule type" value="Genomic_DNA"/>
</dbReference>